<gene>
    <name evidence="2" type="ORF">HMPREF3222_02495</name>
</gene>
<dbReference type="EMBL" id="LRPU01000147">
    <property type="protein sequence ID" value="KXA08165.1"/>
    <property type="molecule type" value="Genomic_DNA"/>
</dbReference>
<organism evidence="2 3">
    <name type="scientific">Clostridium perfringens</name>
    <dbReference type="NCBI Taxonomy" id="1502"/>
    <lineage>
        <taxon>Bacteria</taxon>
        <taxon>Bacillati</taxon>
        <taxon>Bacillota</taxon>
        <taxon>Clostridia</taxon>
        <taxon>Eubacteriales</taxon>
        <taxon>Clostridiaceae</taxon>
        <taxon>Clostridium</taxon>
    </lineage>
</organism>
<comment type="caution">
    <text evidence="2">The sequence shown here is derived from an EMBL/GenBank/DDBJ whole genome shotgun (WGS) entry which is preliminary data.</text>
</comment>
<dbReference type="Gene3D" id="1.10.10.10">
    <property type="entry name" value="Winged helix-like DNA-binding domain superfamily/Winged helix DNA-binding domain"/>
    <property type="match status" value="1"/>
</dbReference>
<dbReference type="SUPFAM" id="SSF46785">
    <property type="entry name" value="Winged helix' DNA-binding domain"/>
    <property type="match status" value="1"/>
</dbReference>
<dbReference type="Proteomes" id="UP000070646">
    <property type="component" value="Unassembled WGS sequence"/>
</dbReference>
<reference evidence="2 3" key="1">
    <citation type="submission" date="2016-01" db="EMBL/GenBank/DDBJ databases">
        <authorList>
            <person name="Oliw E.H."/>
        </authorList>
    </citation>
    <scope>NUCLEOTIDE SEQUENCE [LARGE SCALE GENOMIC DNA]</scope>
    <source>
        <strain evidence="2 3">MJR7757A</strain>
    </source>
</reference>
<dbReference type="PATRIC" id="fig|1502.174.peg.2511"/>
<feature type="domain" description="Helix-turn-helix type 11" evidence="1">
    <location>
        <begin position="11"/>
        <end position="54"/>
    </location>
</feature>
<evidence type="ECO:0000313" key="2">
    <source>
        <dbReference type="EMBL" id="KXA08165.1"/>
    </source>
</evidence>
<dbReference type="Pfam" id="PF08279">
    <property type="entry name" value="HTH_11"/>
    <property type="match status" value="1"/>
</dbReference>
<protein>
    <submittedName>
        <fullName evidence="2">HTH domain protein</fullName>
    </submittedName>
</protein>
<dbReference type="AlphaFoldDB" id="A0A133MVU0"/>
<dbReference type="InterPro" id="IPR013196">
    <property type="entry name" value="HTH_11"/>
</dbReference>
<accession>A0A133MVU0</accession>
<dbReference type="InterPro" id="IPR036388">
    <property type="entry name" value="WH-like_DNA-bd_sf"/>
</dbReference>
<evidence type="ECO:0000259" key="1">
    <source>
        <dbReference type="Pfam" id="PF08279"/>
    </source>
</evidence>
<name>A0A133MVU0_CLOPF</name>
<dbReference type="InterPro" id="IPR036390">
    <property type="entry name" value="WH_DNA-bd_sf"/>
</dbReference>
<sequence length="65" mass="7361">MKGVIPMDIKEKVLEVLKSSEEPLKGGEIAEKTGIDKKDVDKAIKELKKEEKIISPKRCFYSVNK</sequence>
<proteinExistence type="predicted"/>
<evidence type="ECO:0000313" key="3">
    <source>
        <dbReference type="Proteomes" id="UP000070646"/>
    </source>
</evidence>